<feature type="transmembrane region" description="Helical" evidence="2">
    <location>
        <begin position="272"/>
        <end position="295"/>
    </location>
</feature>
<gene>
    <name evidence="4" type="ORF">E2K98_07305</name>
</gene>
<accession>A0A4R5VVT4</accession>
<proteinExistence type="inferred from homology"/>
<feature type="domain" description="Phosphatidic acid phosphatase type 2/haloperoxidase" evidence="3">
    <location>
        <begin position="303"/>
        <end position="416"/>
    </location>
</feature>
<feature type="transmembrane region" description="Helical" evidence="2">
    <location>
        <begin position="47"/>
        <end position="70"/>
    </location>
</feature>
<feature type="transmembrane region" description="Helical" evidence="2">
    <location>
        <begin position="405"/>
        <end position="426"/>
    </location>
</feature>
<dbReference type="SUPFAM" id="SSF48317">
    <property type="entry name" value="Acid phosphatase/Vanadium-dependent haloperoxidase"/>
    <property type="match status" value="1"/>
</dbReference>
<dbReference type="InterPro" id="IPR036938">
    <property type="entry name" value="PAP2/HPO_sf"/>
</dbReference>
<reference evidence="4 5" key="1">
    <citation type="submission" date="2019-03" db="EMBL/GenBank/DDBJ databases">
        <title>Bacillus niacini sp. nov. a Nicotinate-Metabolizing Mesophile Isolated from Soil.</title>
        <authorList>
            <person name="Zhang G."/>
        </authorList>
    </citation>
    <scope>NUCLEOTIDE SEQUENCE [LARGE SCALE GENOMIC DNA]</scope>
    <source>
        <strain evidence="4 5">WN066</strain>
    </source>
</reference>
<dbReference type="EMBL" id="SMYO01000003">
    <property type="protein sequence ID" value="TDK63246.1"/>
    <property type="molecule type" value="Genomic_DNA"/>
</dbReference>
<keyword evidence="2" id="KW-1133">Transmembrane helix</keyword>
<evidence type="ECO:0000256" key="2">
    <source>
        <dbReference type="SAM" id="Phobius"/>
    </source>
</evidence>
<organism evidence="4 5">
    <name type="scientific">Bacillus salipaludis</name>
    <dbReference type="NCBI Taxonomy" id="2547811"/>
    <lineage>
        <taxon>Bacteria</taxon>
        <taxon>Bacillati</taxon>
        <taxon>Bacillota</taxon>
        <taxon>Bacilli</taxon>
        <taxon>Bacillales</taxon>
        <taxon>Bacillaceae</taxon>
        <taxon>Bacillus</taxon>
    </lineage>
</organism>
<comment type="similarity">
    <text evidence="1">Belongs to the DedA family.</text>
</comment>
<dbReference type="RefSeq" id="WP_133333587.1">
    <property type="nucleotide sequence ID" value="NZ_SMYO01000003.1"/>
</dbReference>
<feature type="transmembrane region" description="Helical" evidence="2">
    <location>
        <begin position="171"/>
        <end position="189"/>
    </location>
</feature>
<dbReference type="Pfam" id="PF09335">
    <property type="entry name" value="VTT_dom"/>
    <property type="match status" value="1"/>
</dbReference>
<dbReference type="GO" id="GO:0005886">
    <property type="term" value="C:plasma membrane"/>
    <property type="evidence" value="ECO:0007669"/>
    <property type="project" value="TreeGrafter"/>
</dbReference>
<dbReference type="AlphaFoldDB" id="A0A4R5VVT4"/>
<keyword evidence="2" id="KW-0472">Membrane</keyword>
<protein>
    <submittedName>
        <fullName evidence="4">Phosphatase PAP2 family protein</fullName>
    </submittedName>
</protein>
<feature type="transmembrane region" description="Helical" evidence="2">
    <location>
        <begin position="132"/>
        <end position="151"/>
    </location>
</feature>
<evidence type="ECO:0000313" key="4">
    <source>
        <dbReference type="EMBL" id="TDK63246.1"/>
    </source>
</evidence>
<feature type="transmembrane region" description="Helical" evidence="2">
    <location>
        <begin position="219"/>
        <end position="239"/>
    </location>
</feature>
<keyword evidence="2" id="KW-0812">Transmembrane</keyword>
<name>A0A4R5VVT4_9BACI</name>
<feature type="transmembrane region" description="Helical" evidence="2">
    <location>
        <begin position="302"/>
        <end position="321"/>
    </location>
</feature>
<dbReference type="SMART" id="SM00014">
    <property type="entry name" value="acidPPc"/>
    <property type="match status" value="1"/>
</dbReference>
<dbReference type="PANTHER" id="PTHR42709">
    <property type="entry name" value="ALKALINE PHOSPHATASE LIKE PROTEIN"/>
    <property type="match status" value="1"/>
</dbReference>
<comment type="caution">
    <text evidence="4">The sequence shown here is derived from an EMBL/GenBank/DDBJ whole genome shotgun (WGS) entry which is preliminary data.</text>
</comment>
<evidence type="ECO:0000256" key="1">
    <source>
        <dbReference type="ARBA" id="ARBA00010792"/>
    </source>
</evidence>
<sequence length="439" mass="50638">MQYLTSFMNDYGYLVLFLSLVLGIMALPIPIEALMGYAGFLAYQGQLNWLASVLCASVGCLLGMMIAYWIGAKLGMPFFEKYGSKIHLGPERLNSTSNWFKKYGNKLLIVALFIPGIRHITGYFSGITRLPFIIFSTFSAIGSLIWVSTFILLGKMLGPKWEIFHEIIKKYLIIGSIIIAGLLVLFYLFKKFQKEIILTLVFIGKRALEIFHTRRRTELFLAGISFVTLGFIILMINLIQNYLENDINELDTVINMLISYIFKNHFDLLMHFFLKLGTATMLVSIIFYTLLWIIWKGKNKLIELYFLFIAVAGGEIYEEILRNVFHRLSPDEPSLLERFPYSFPSEQSLMAFVIYGFFFFIMLRHSKYLLVHTILVVLWIVLLLFMGISRIYFHVQDPSQIAAGYVFGGVWLGLTTMLLEIFRLLTTIDSSKKRSRIRV</sequence>
<dbReference type="Proteomes" id="UP000295132">
    <property type="component" value="Unassembled WGS sequence"/>
</dbReference>
<dbReference type="InterPro" id="IPR000326">
    <property type="entry name" value="PAP2/HPO"/>
</dbReference>
<dbReference type="InterPro" id="IPR032816">
    <property type="entry name" value="VTT_dom"/>
</dbReference>
<evidence type="ECO:0000259" key="3">
    <source>
        <dbReference type="SMART" id="SM00014"/>
    </source>
</evidence>
<feature type="transmembrane region" description="Helical" evidence="2">
    <location>
        <begin position="12"/>
        <end position="35"/>
    </location>
</feature>
<feature type="transmembrane region" description="Helical" evidence="2">
    <location>
        <begin position="341"/>
        <end position="361"/>
    </location>
</feature>
<dbReference type="PANTHER" id="PTHR42709:SF9">
    <property type="entry name" value="ALKALINE PHOSPHATASE LIKE PROTEIN"/>
    <property type="match status" value="1"/>
</dbReference>
<dbReference type="Pfam" id="PF01569">
    <property type="entry name" value="PAP2"/>
    <property type="match status" value="1"/>
</dbReference>
<dbReference type="InterPro" id="IPR051311">
    <property type="entry name" value="DedA_domain"/>
</dbReference>
<dbReference type="Gene3D" id="1.20.144.10">
    <property type="entry name" value="Phosphatidic acid phosphatase type 2/haloperoxidase"/>
    <property type="match status" value="1"/>
</dbReference>
<evidence type="ECO:0000313" key="5">
    <source>
        <dbReference type="Proteomes" id="UP000295132"/>
    </source>
</evidence>
<feature type="transmembrane region" description="Helical" evidence="2">
    <location>
        <begin position="368"/>
        <end position="393"/>
    </location>
</feature>